<evidence type="ECO:0000256" key="4">
    <source>
        <dbReference type="ARBA" id="ARBA00022496"/>
    </source>
</evidence>
<keyword evidence="5 11" id="KW-0812">Transmembrane</keyword>
<accession>A0ABT3TDV4</accession>
<evidence type="ECO:0000256" key="6">
    <source>
        <dbReference type="ARBA" id="ARBA00023004"/>
    </source>
</evidence>
<dbReference type="SUPFAM" id="SSF56935">
    <property type="entry name" value="Porins"/>
    <property type="match status" value="1"/>
</dbReference>
<keyword evidence="9 11" id="KW-0472">Membrane</keyword>
<evidence type="ECO:0000259" key="15">
    <source>
        <dbReference type="Pfam" id="PF07715"/>
    </source>
</evidence>
<dbReference type="Gene3D" id="2.40.170.20">
    <property type="entry name" value="TonB-dependent receptor, beta-barrel domain"/>
    <property type="match status" value="1"/>
</dbReference>
<keyword evidence="10 11" id="KW-0998">Cell outer membrane</keyword>
<dbReference type="PANTHER" id="PTHR32552">
    <property type="entry name" value="FERRICHROME IRON RECEPTOR-RELATED"/>
    <property type="match status" value="1"/>
</dbReference>
<feature type="signal peptide" evidence="13">
    <location>
        <begin position="1"/>
        <end position="36"/>
    </location>
</feature>
<dbReference type="Proteomes" id="UP001143362">
    <property type="component" value="Unassembled WGS sequence"/>
</dbReference>
<evidence type="ECO:0000256" key="3">
    <source>
        <dbReference type="ARBA" id="ARBA00022452"/>
    </source>
</evidence>
<dbReference type="RefSeq" id="WP_279244425.1">
    <property type="nucleotide sequence ID" value="NZ_SHNN01000001.1"/>
</dbReference>
<feature type="domain" description="TonB-dependent receptor plug" evidence="15">
    <location>
        <begin position="57"/>
        <end position="165"/>
    </location>
</feature>
<evidence type="ECO:0000256" key="9">
    <source>
        <dbReference type="ARBA" id="ARBA00023136"/>
    </source>
</evidence>
<evidence type="ECO:0000256" key="2">
    <source>
        <dbReference type="ARBA" id="ARBA00022448"/>
    </source>
</evidence>
<proteinExistence type="inferred from homology"/>
<comment type="subcellular location">
    <subcellularLocation>
        <location evidence="1 11">Cell outer membrane</location>
        <topology evidence="1 11">Multi-pass membrane protein</topology>
    </subcellularLocation>
</comment>
<protein>
    <submittedName>
        <fullName evidence="16">TonB-dependent receptor</fullName>
    </submittedName>
</protein>
<keyword evidence="17" id="KW-1185">Reference proteome</keyword>
<evidence type="ECO:0000256" key="7">
    <source>
        <dbReference type="ARBA" id="ARBA00023065"/>
    </source>
</evidence>
<evidence type="ECO:0000256" key="10">
    <source>
        <dbReference type="ARBA" id="ARBA00023237"/>
    </source>
</evidence>
<evidence type="ECO:0000256" key="1">
    <source>
        <dbReference type="ARBA" id="ARBA00004571"/>
    </source>
</evidence>
<dbReference type="InterPro" id="IPR000531">
    <property type="entry name" value="Beta-barrel_TonB"/>
</dbReference>
<dbReference type="InterPro" id="IPR039426">
    <property type="entry name" value="TonB-dep_rcpt-like"/>
</dbReference>
<keyword evidence="8 12" id="KW-0798">TonB box</keyword>
<comment type="caution">
    <text evidence="16">The sequence shown here is derived from an EMBL/GenBank/DDBJ whole genome shotgun (WGS) entry which is preliminary data.</text>
</comment>
<dbReference type="InterPro" id="IPR036942">
    <property type="entry name" value="Beta-barrel_TonB_sf"/>
</dbReference>
<keyword evidence="4" id="KW-0410">Iron transport</keyword>
<dbReference type="PROSITE" id="PS52016">
    <property type="entry name" value="TONB_DEPENDENT_REC_3"/>
    <property type="match status" value="1"/>
</dbReference>
<keyword evidence="7" id="KW-0406">Ion transport</keyword>
<evidence type="ECO:0000259" key="14">
    <source>
        <dbReference type="Pfam" id="PF00593"/>
    </source>
</evidence>
<evidence type="ECO:0000256" key="8">
    <source>
        <dbReference type="ARBA" id="ARBA00023077"/>
    </source>
</evidence>
<organism evidence="16 17">
    <name type="scientific">Candidatus Litorirhabdus singularis</name>
    <dbReference type="NCBI Taxonomy" id="2518993"/>
    <lineage>
        <taxon>Bacteria</taxon>
        <taxon>Pseudomonadati</taxon>
        <taxon>Pseudomonadota</taxon>
        <taxon>Gammaproteobacteria</taxon>
        <taxon>Cellvibrionales</taxon>
        <taxon>Halieaceae</taxon>
        <taxon>Candidatus Litorirhabdus</taxon>
    </lineage>
</organism>
<evidence type="ECO:0000313" key="16">
    <source>
        <dbReference type="EMBL" id="MCX2980448.1"/>
    </source>
</evidence>
<evidence type="ECO:0000256" key="12">
    <source>
        <dbReference type="RuleBase" id="RU003357"/>
    </source>
</evidence>
<evidence type="ECO:0000256" key="5">
    <source>
        <dbReference type="ARBA" id="ARBA00022692"/>
    </source>
</evidence>
<gene>
    <name evidence="16" type="ORF">EYC98_06120</name>
</gene>
<keyword evidence="2 11" id="KW-0813">Transport</keyword>
<keyword evidence="3 11" id="KW-1134">Transmembrane beta strand</keyword>
<dbReference type="InterPro" id="IPR012910">
    <property type="entry name" value="Plug_dom"/>
</dbReference>
<comment type="similarity">
    <text evidence="11 12">Belongs to the TonB-dependent receptor family.</text>
</comment>
<evidence type="ECO:0000256" key="11">
    <source>
        <dbReference type="PROSITE-ProRule" id="PRU01360"/>
    </source>
</evidence>
<keyword evidence="16" id="KW-0675">Receptor</keyword>
<reference evidence="16" key="1">
    <citation type="submission" date="2019-02" db="EMBL/GenBank/DDBJ databases">
        <authorList>
            <person name="Li S.-H."/>
        </authorList>
    </citation>
    <scope>NUCLEOTIDE SEQUENCE</scope>
    <source>
        <strain evidence="16">IMCC14734</strain>
    </source>
</reference>
<keyword evidence="13" id="KW-0732">Signal</keyword>
<sequence>MTKSTAAARFTGTRKAFPLSAIALAVAATSVPQVLAQENRVALEEVIVTARKREESIQKVPVSVTSLGKELQEASLRRLDDIQSFTPNVYIRTTAGIPGGAAISIRGVSYQETDKTLDPSIGVIMDGLYLGTSSGSLLNNFDTKRIEVLRGPQGTLHGKNTTGGVVNVVRGDITMEWGGDVSVTLGDDGREDIKGVLNIPIIEDKLGVKVFANQIKSDGWVRNVTIGEDVFGDDKNTYGFAALWQATENLDIKFHYERNIDKTDTGANVNASIPGVGQDTDCNLQGALYPVSCDAQDLGDEDRTTANDRNHNDSEYDTYIGTINWDFDKFLLTSITGYRTMDEAYRFEFDGGSQEFLSFDYTNEWDQFSQELRVTSDFSDSIDIVAGLFYWEVEYAQDWNVYELLSAVAALPPSAVSANGQSQDATSYAAFGQADWHITDQWTITVGGRYTYEEKDFTGGDGSVYFLPAPRPDVPTRDFDDDWEEFTGKLGFTYQHTDDLMVFGSWSEGFKSGGFFGRQANFDINPTYEPEYVTNWELGMKSTWMDGRMIFNPTIFFNDYEDKQEDVLIFIDPTNVATVIRNASTLEIWGAELELQFQVTEAWNIRASYGYLDASYDDYVADINGDGIETDNSDITPRNTPENTIGLNTTYTMDIGPGELVGAASYRWRDEIEVLSFRDPSPGAVGNDPLGHLGSIQNLDLTINYIWADGRYRVTGYGRNVTDERERVVSRIPGLTSWASWNQGANYGVEFAASF</sequence>
<dbReference type="Pfam" id="PF07715">
    <property type="entry name" value="Plug"/>
    <property type="match status" value="1"/>
</dbReference>
<evidence type="ECO:0000256" key="13">
    <source>
        <dbReference type="SAM" id="SignalP"/>
    </source>
</evidence>
<evidence type="ECO:0000313" key="17">
    <source>
        <dbReference type="Proteomes" id="UP001143362"/>
    </source>
</evidence>
<keyword evidence="6" id="KW-0408">Iron</keyword>
<feature type="domain" description="TonB-dependent receptor-like beta-barrel" evidence="14">
    <location>
        <begin position="287"/>
        <end position="721"/>
    </location>
</feature>
<dbReference type="EMBL" id="SHNN01000001">
    <property type="protein sequence ID" value="MCX2980448.1"/>
    <property type="molecule type" value="Genomic_DNA"/>
</dbReference>
<feature type="chain" id="PRO_5045957354" evidence="13">
    <location>
        <begin position="37"/>
        <end position="755"/>
    </location>
</feature>
<dbReference type="PANTHER" id="PTHR32552:SF81">
    <property type="entry name" value="TONB-DEPENDENT OUTER MEMBRANE RECEPTOR"/>
    <property type="match status" value="1"/>
</dbReference>
<name>A0ABT3TDV4_9GAMM</name>
<dbReference type="Pfam" id="PF00593">
    <property type="entry name" value="TonB_dep_Rec_b-barrel"/>
    <property type="match status" value="1"/>
</dbReference>